<evidence type="ECO:0000256" key="4">
    <source>
        <dbReference type="ARBA" id="ARBA00013186"/>
    </source>
</evidence>
<dbReference type="InterPro" id="IPR036409">
    <property type="entry name" value="Aldolase_II/adducin_N_sf"/>
</dbReference>
<comment type="catalytic activity">
    <reaction evidence="1">
        <text>L-ribulose 5-phosphate = D-xylulose 5-phosphate</text>
        <dbReference type="Rhea" id="RHEA:22368"/>
        <dbReference type="ChEBI" id="CHEBI:57737"/>
        <dbReference type="ChEBI" id="CHEBI:58226"/>
        <dbReference type="EC" id="5.1.3.4"/>
    </reaction>
</comment>
<dbReference type="EMBL" id="WHOA01000116">
    <property type="protein sequence ID" value="NOU73126.1"/>
    <property type="molecule type" value="Genomic_DNA"/>
</dbReference>
<dbReference type="NCBIfam" id="NF006047">
    <property type="entry name" value="PRK08193.1"/>
    <property type="match status" value="1"/>
</dbReference>
<dbReference type="EC" id="5.1.3.4" evidence="4 9"/>
<dbReference type="RefSeq" id="WP_312880179.1">
    <property type="nucleotide sequence ID" value="NZ_WHOA01000116.1"/>
</dbReference>
<evidence type="ECO:0000256" key="2">
    <source>
        <dbReference type="ARBA" id="ARBA00001947"/>
    </source>
</evidence>
<dbReference type="InterPro" id="IPR050197">
    <property type="entry name" value="Aldolase_class_II_sugar_metab"/>
</dbReference>
<protein>
    <recommendedName>
        <fullName evidence="4 9">L-ribulose-5-phosphate 4-epimerase</fullName>
        <ecNumber evidence="4 9">5.1.3.4</ecNumber>
    </recommendedName>
</protein>
<evidence type="ECO:0000256" key="7">
    <source>
        <dbReference type="ARBA" id="ARBA00023235"/>
    </source>
</evidence>
<reference evidence="11 12" key="1">
    <citation type="submission" date="2019-10" db="EMBL/GenBank/DDBJ databases">
        <title>Description of Paenibacillus terrestris sp. nov.</title>
        <authorList>
            <person name="Carlier A."/>
            <person name="Qi S."/>
        </authorList>
    </citation>
    <scope>NUCLEOTIDE SEQUENCE [LARGE SCALE GENOMIC DNA]</scope>
    <source>
        <strain evidence="11 12">LMG 31458</strain>
    </source>
</reference>
<dbReference type="CDD" id="cd00398">
    <property type="entry name" value="Aldolase_II"/>
    <property type="match status" value="1"/>
</dbReference>
<comment type="cofactor">
    <cofactor evidence="2">
        <name>Zn(2+)</name>
        <dbReference type="ChEBI" id="CHEBI:29105"/>
    </cofactor>
</comment>
<accession>A0ABX1XZ04</accession>
<evidence type="ECO:0000256" key="8">
    <source>
        <dbReference type="ARBA" id="ARBA00023277"/>
    </source>
</evidence>
<comment type="caution">
    <text evidence="11">The sequence shown here is derived from an EMBL/GenBank/DDBJ whole genome shotgun (WGS) entry which is preliminary data.</text>
</comment>
<sequence>MLENLKNAVLEANLDLPKYRLVTFTWGNVSGIDRERGLVVIKPSGVPYEELRAEDLVVVDLEGKIVEGKLKPSSDTPTHLALYRSFPTIGGIVHTHSAWATSWAQAGRGIPALGTTHADYFYGGVPCTRLMTETEINGAYELETGNVIIETFKELKLNPAMVPSVLVNCHAPFSWGKDPHNAVHNAVVLEEVAKIAYRTYNLNPAVELMDQTLLDRHFLRKHGANAYYGQ</sequence>
<dbReference type="Gene3D" id="3.40.225.10">
    <property type="entry name" value="Class II aldolase/adducin N-terminal domain"/>
    <property type="match status" value="1"/>
</dbReference>
<feature type="domain" description="Class II aldolase/adducin N-terminal" evidence="10">
    <location>
        <begin position="7"/>
        <end position="197"/>
    </location>
</feature>
<organism evidence="11 12">
    <name type="scientific">Paenibacillus phytorum</name>
    <dbReference type="NCBI Taxonomy" id="2654977"/>
    <lineage>
        <taxon>Bacteria</taxon>
        <taxon>Bacillati</taxon>
        <taxon>Bacillota</taxon>
        <taxon>Bacilli</taxon>
        <taxon>Bacillales</taxon>
        <taxon>Paenibacillaceae</taxon>
        <taxon>Paenibacillus</taxon>
    </lineage>
</organism>
<evidence type="ECO:0000313" key="12">
    <source>
        <dbReference type="Proteomes" id="UP000616779"/>
    </source>
</evidence>
<dbReference type="GO" id="GO:0008742">
    <property type="term" value="F:L-ribulose-phosphate 4-epimerase activity"/>
    <property type="evidence" value="ECO:0007669"/>
    <property type="project" value="UniProtKB-EC"/>
</dbReference>
<dbReference type="InterPro" id="IPR004661">
    <property type="entry name" value="AraD"/>
</dbReference>
<evidence type="ECO:0000256" key="3">
    <source>
        <dbReference type="ARBA" id="ARBA00010037"/>
    </source>
</evidence>
<keyword evidence="12" id="KW-1185">Reference proteome</keyword>
<evidence type="ECO:0000259" key="10">
    <source>
        <dbReference type="SMART" id="SM01007"/>
    </source>
</evidence>
<evidence type="ECO:0000256" key="1">
    <source>
        <dbReference type="ARBA" id="ARBA00001726"/>
    </source>
</evidence>
<evidence type="ECO:0000256" key="6">
    <source>
        <dbReference type="ARBA" id="ARBA00022833"/>
    </source>
</evidence>
<comment type="similarity">
    <text evidence="3">Belongs to the aldolase class II family. AraD/FucA subfamily.</text>
</comment>
<evidence type="ECO:0000256" key="5">
    <source>
        <dbReference type="ARBA" id="ARBA00022723"/>
    </source>
</evidence>
<keyword evidence="7 11" id="KW-0413">Isomerase</keyword>
<evidence type="ECO:0000313" key="11">
    <source>
        <dbReference type="EMBL" id="NOU73126.1"/>
    </source>
</evidence>
<dbReference type="Pfam" id="PF00596">
    <property type="entry name" value="Aldolase_II"/>
    <property type="match status" value="1"/>
</dbReference>
<dbReference type="SMART" id="SM01007">
    <property type="entry name" value="Aldolase_II"/>
    <property type="match status" value="1"/>
</dbReference>
<dbReference type="SUPFAM" id="SSF53639">
    <property type="entry name" value="AraD/HMP-PK domain-like"/>
    <property type="match status" value="1"/>
</dbReference>
<dbReference type="Proteomes" id="UP000616779">
    <property type="component" value="Unassembled WGS sequence"/>
</dbReference>
<dbReference type="InterPro" id="IPR001303">
    <property type="entry name" value="Aldolase_II/adducin_N"/>
</dbReference>
<dbReference type="NCBIfam" id="TIGR00760">
    <property type="entry name" value="araD"/>
    <property type="match status" value="1"/>
</dbReference>
<evidence type="ECO:0000256" key="9">
    <source>
        <dbReference type="NCBIfam" id="TIGR00760"/>
    </source>
</evidence>
<dbReference type="PANTHER" id="PTHR22789:SF8">
    <property type="entry name" value="L-RIBULOSE-5-PHOSPHATE 4-EPIMERASE SGBE"/>
    <property type="match status" value="1"/>
</dbReference>
<dbReference type="NCBIfam" id="NF009003">
    <property type="entry name" value="PRK12348.1"/>
    <property type="match status" value="1"/>
</dbReference>
<keyword evidence="5" id="KW-0479">Metal-binding</keyword>
<gene>
    <name evidence="11" type="primary">araD</name>
    <name evidence="11" type="ORF">GC098_17155</name>
</gene>
<keyword evidence="6" id="KW-0862">Zinc</keyword>
<keyword evidence="8" id="KW-0119">Carbohydrate metabolism</keyword>
<name>A0ABX1XZ04_9BACL</name>
<dbReference type="PANTHER" id="PTHR22789">
    <property type="entry name" value="FUCULOSE PHOSPHATE ALDOLASE"/>
    <property type="match status" value="1"/>
</dbReference>
<proteinExistence type="inferred from homology"/>